<dbReference type="Proteomes" id="UP000284868">
    <property type="component" value="Unassembled WGS sequence"/>
</dbReference>
<dbReference type="InterPro" id="IPR005583">
    <property type="entry name" value="YaaA"/>
</dbReference>
<comment type="similarity">
    <text evidence="1">Belongs to the UPF0246 family.</text>
</comment>
<proteinExistence type="inferred from homology"/>
<comment type="caution">
    <text evidence="2">The sequence shown here is derived from an EMBL/GenBank/DDBJ whole genome shotgun (WGS) entry which is preliminary data.</text>
</comment>
<evidence type="ECO:0000256" key="1">
    <source>
        <dbReference type="HAMAP-Rule" id="MF_00652"/>
    </source>
</evidence>
<dbReference type="HAMAP" id="MF_00652">
    <property type="entry name" value="UPF0246"/>
    <property type="match status" value="1"/>
</dbReference>
<reference evidence="2 3" key="1">
    <citation type="submission" date="2018-08" db="EMBL/GenBank/DDBJ databases">
        <title>A genome reference for cultivated species of the human gut microbiota.</title>
        <authorList>
            <person name="Zou Y."/>
            <person name="Xue W."/>
            <person name="Luo G."/>
        </authorList>
    </citation>
    <scope>NUCLEOTIDE SEQUENCE [LARGE SCALE GENOMIC DNA]</scope>
    <source>
        <strain evidence="2 3">AF35-6BH</strain>
    </source>
</reference>
<accession>A0A415PDV5</accession>
<dbReference type="GO" id="GO:0033194">
    <property type="term" value="P:response to hydroperoxide"/>
    <property type="evidence" value="ECO:0007669"/>
    <property type="project" value="TreeGrafter"/>
</dbReference>
<dbReference type="RefSeq" id="WP_118365571.1">
    <property type="nucleotide sequence ID" value="NZ_CAJKGD010000008.1"/>
</dbReference>
<gene>
    <name evidence="2" type="ORF">DWZ83_05880</name>
</gene>
<dbReference type="PANTHER" id="PTHR30283:SF4">
    <property type="entry name" value="PEROXIDE STRESS RESISTANCE PROTEIN YAAA"/>
    <property type="match status" value="1"/>
</dbReference>
<keyword evidence="3" id="KW-1185">Reference proteome</keyword>
<evidence type="ECO:0000313" key="3">
    <source>
        <dbReference type="Proteomes" id="UP000284868"/>
    </source>
</evidence>
<dbReference type="EMBL" id="QRPK01000024">
    <property type="protein sequence ID" value="RHM10930.1"/>
    <property type="molecule type" value="Genomic_DNA"/>
</dbReference>
<dbReference type="OrthoDB" id="9777133at2"/>
<evidence type="ECO:0000313" key="2">
    <source>
        <dbReference type="EMBL" id="RHM10930.1"/>
    </source>
</evidence>
<dbReference type="AlphaFoldDB" id="A0A415PDV5"/>
<dbReference type="Pfam" id="PF03883">
    <property type="entry name" value="H2O2_YaaD"/>
    <property type="match status" value="1"/>
</dbReference>
<dbReference type="PANTHER" id="PTHR30283">
    <property type="entry name" value="PEROXIDE STRESS RESPONSE PROTEIN YAAA"/>
    <property type="match status" value="1"/>
</dbReference>
<sequence length="246" mass="29247">MYILISPAKTMKEERRHTPQGLPVLLEKSKLLHKHLMQMDVLQMKSLMKINDKLAIQNVERFANMRFDKAGICALDAYDGIQFKAMQIEQLGEEEWQYLNHHLRILSGFYGIVRPSDSIYPYRLEMQCRFVTEDSKNLYDFWKDTIAKELPQEEFIINLASKEYDKSVRSYISKERFIDIIFYIKENDKLITRSTQVKQARGRMINFMAKHKVENLEELTQFAYDGYQYHAELSNDTTFVFVKEEL</sequence>
<dbReference type="NCBIfam" id="NF002543">
    <property type="entry name" value="PRK02101.1-4"/>
    <property type="match status" value="1"/>
</dbReference>
<protein>
    <recommendedName>
        <fullName evidence="1">UPF0246 protein DWZ83_05880</fullName>
    </recommendedName>
</protein>
<organism evidence="2 3">
    <name type="scientific">Amedibacillus dolichus</name>
    <dbReference type="NCBI Taxonomy" id="31971"/>
    <lineage>
        <taxon>Bacteria</taxon>
        <taxon>Bacillati</taxon>
        <taxon>Bacillota</taxon>
        <taxon>Erysipelotrichia</taxon>
        <taxon>Erysipelotrichales</taxon>
        <taxon>Erysipelotrichaceae</taxon>
        <taxon>Amedibacillus</taxon>
    </lineage>
</organism>
<name>A0A415PDV5_9FIRM</name>
<dbReference type="GO" id="GO:0005829">
    <property type="term" value="C:cytosol"/>
    <property type="evidence" value="ECO:0007669"/>
    <property type="project" value="TreeGrafter"/>
</dbReference>